<feature type="compositionally biased region" description="Low complexity" evidence="1">
    <location>
        <begin position="83"/>
        <end position="101"/>
    </location>
</feature>
<accession>A0ABR1QZW8</accession>
<evidence type="ECO:0000313" key="4">
    <source>
        <dbReference type="Proteomes" id="UP001396898"/>
    </source>
</evidence>
<proteinExistence type="predicted"/>
<reference evidence="3 4" key="1">
    <citation type="submission" date="2023-01" db="EMBL/GenBank/DDBJ databases">
        <title>Analysis of 21 Apiospora genomes using comparative genomics revels a genus with tremendous synthesis potential of carbohydrate active enzymes and secondary metabolites.</title>
        <authorList>
            <person name="Sorensen T."/>
        </authorList>
    </citation>
    <scope>NUCLEOTIDE SEQUENCE [LARGE SCALE GENOMIC DNA]</scope>
    <source>
        <strain evidence="3 4">CBS 20057</strain>
    </source>
</reference>
<evidence type="ECO:0008006" key="5">
    <source>
        <dbReference type="Google" id="ProtNLM"/>
    </source>
</evidence>
<keyword evidence="2" id="KW-0812">Transmembrane</keyword>
<organism evidence="3 4">
    <name type="scientific">Apiospora marii</name>
    <dbReference type="NCBI Taxonomy" id="335849"/>
    <lineage>
        <taxon>Eukaryota</taxon>
        <taxon>Fungi</taxon>
        <taxon>Dikarya</taxon>
        <taxon>Ascomycota</taxon>
        <taxon>Pezizomycotina</taxon>
        <taxon>Sordariomycetes</taxon>
        <taxon>Xylariomycetidae</taxon>
        <taxon>Amphisphaeriales</taxon>
        <taxon>Apiosporaceae</taxon>
        <taxon>Apiospora</taxon>
    </lineage>
</organism>
<evidence type="ECO:0000313" key="3">
    <source>
        <dbReference type="EMBL" id="KAK7994262.1"/>
    </source>
</evidence>
<gene>
    <name evidence="3" type="ORF">PG991_015850</name>
</gene>
<sequence length="213" mass="22927">MAPHWQTQDSFYELGHASNAPPSGFRAVKNVWYARARSHISQYRRFYLIISILTFCCIITFTLLGVLLPRTLAGNHGNDSDNSPTSTQTAAPSPTSSGKPSPTGPGGACDPATFDMTISNVALYIPGAPMNIAYPTAEDAAECCEACYEMDPSDGHCNGWVYKGGICSALYDWPGTKKDDTCPNGYPKPSIEHNKNKEGDTGGAGPCAWQTRH</sequence>
<comment type="caution">
    <text evidence="3">The sequence shown here is derived from an EMBL/GenBank/DDBJ whole genome shotgun (WGS) entry which is preliminary data.</text>
</comment>
<feature type="region of interest" description="Disordered" evidence="1">
    <location>
        <begin position="187"/>
        <end position="213"/>
    </location>
</feature>
<keyword evidence="2" id="KW-1133">Transmembrane helix</keyword>
<evidence type="ECO:0000256" key="1">
    <source>
        <dbReference type="SAM" id="MobiDB-lite"/>
    </source>
</evidence>
<keyword evidence="2" id="KW-0472">Membrane</keyword>
<feature type="transmembrane region" description="Helical" evidence="2">
    <location>
        <begin position="46"/>
        <end position="68"/>
    </location>
</feature>
<name>A0ABR1QZW8_9PEZI</name>
<protein>
    <recommendedName>
        <fullName evidence="5">Apple domain-containing protein</fullName>
    </recommendedName>
</protein>
<dbReference type="Proteomes" id="UP001396898">
    <property type="component" value="Unassembled WGS sequence"/>
</dbReference>
<keyword evidence="4" id="KW-1185">Reference proteome</keyword>
<feature type="region of interest" description="Disordered" evidence="1">
    <location>
        <begin position="76"/>
        <end position="106"/>
    </location>
</feature>
<dbReference type="EMBL" id="JAQQWI010000024">
    <property type="protein sequence ID" value="KAK7994262.1"/>
    <property type="molecule type" value="Genomic_DNA"/>
</dbReference>
<evidence type="ECO:0000256" key="2">
    <source>
        <dbReference type="SAM" id="Phobius"/>
    </source>
</evidence>
<feature type="compositionally biased region" description="Basic and acidic residues" evidence="1">
    <location>
        <begin position="190"/>
        <end position="200"/>
    </location>
</feature>